<dbReference type="AlphaFoldDB" id="A0AAN9Y8G4"/>
<feature type="compositionally biased region" description="Polar residues" evidence="1">
    <location>
        <begin position="461"/>
        <end position="474"/>
    </location>
</feature>
<keyword evidence="5" id="KW-1185">Reference proteome</keyword>
<evidence type="ECO:0000256" key="1">
    <source>
        <dbReference type="SAM" id="MobiDB-lite"/>
    </source>
</evidence>
<reference evidence="4 5" key="1">
    <citation type="submission" date="2024-03" db="EMBL/GenBank/DDBJ databases">
        <title>Adaptation during the transition from Ophiocordyceps entomopathogen to insect associate is accompanied by gene loss and intensified selection.</title>
        <authorList>
            <person name="Ward C.M."/>
            <person name="Onetto C.A."/>
            <person name="Borneman A.R."/>
        </authorList>
    </citation>
    <scope>NUCLEOTIDE SEQUENCE [LARGE SCALE GENOMIC DNA]</scope>
    <source>
        <strain evidence="4">AWRI1</strain>
        <tissue evidence="4">Single Adult Female</tissue>
    </source>
</reference>
<gene>
    <name evidence="4" type="ORF">V9T40_009093</name>
</gene>
<keyword evidence="3" id="KW-0732">Signal</keyword>
<evidence type="ECO:0000256" key="3">
    <source>
        <dbReference type="SAM" id="SignalP"/>
    </source>
</evidence>
<keyword evidence="2" id="KW-0472">Membrane</keyword>
<feature type="chain" id="PRO_5043052547" evidence="3">
    <location>
        <begin position="19"/>
        <end position="474"/>
    </location>
</feature>
<evidence type="ECO:0000313" key="5">
    <source>
        <dbReference type="Proteomes" id="UP001367676"/>
    </source>
</evidence>
<dbReference type="EMBL" id="JBBCAQ010000010">
    <property type="protein sequence ID" value="KAK7601652.1"/>
    <property type="molecule type" value="Genomic_DNA"/>
</dbReference>
<protein>
    <submittedName>
        <fullName evidence="4">Uncharacterized protein</fullName>
    </submittedName>
</protein>
<keyword evidence="2" id="KW-0812">Transmembrane</keyword>
<evidence type="ECO:0000313" key="4">
    <source>
        <dbReference type="EMBL" id="KAK7601652.1"/>
    </source>
</evidence>
<evidence type="ECO:0000256" key="2">
    <source>
        <dbReference type="SAM" id="Phobius"/>
    </source>
</evidence>
<organism evidence="4 5">
    <name type="scientific">Parthenolecanium corni</name>
    <dbReference type="NCBI Taxonomy" id="536013"/>
    <lineage>
        <taxon>Eukaryota</taxon>
        <taxon>Metazoa</taxon>
        <taxon>Ecdysozoa</taxon>
        <taxon>Arthropoda</taxon>
        <taxon>Hexapoda</taxon>
        <taxon>Insecta</taxon>
        <taxon>Pterygota</taxon>
        <taxon>Neoptera</taxon>
        <taxon>Paraneoptera</taxon>
        <taxon>Hemiptera</taxon>
        <taxon>Sternorrhyncha</taxon>
        <taxon>Coccoidea</taxon>
        <taxon>Coccidae</taxon>
        <taxon>Parthenolecanium</taxon>
    </lineage>
</organism>
<dbReference type="InterPro" id="IPR045219">
    <property type="entry name" value="PKAT"/>
</dbReference>
<accession>A0AAN9Y8G4</accession>
<comment type="caution">
    <text evidence="4">The sequence shown here is derived from an EMBL/GenBank/DDBJ whole genome shotgun (WGS) entry which is preliminary data.</text>
</comment>
<dbReference type="PANTHER" id="PTHR11861">
    <property type="entry name" value="MELANOCYTE PROTEIN PMEL 17-RELATED"/>
    <property type="match status" value="1"/>
</dbReference>
<dbReference type="PANTHER" id="PTHR11861:SF8">
    <property type="entry name" value="PKD DOMAIN-CONTAINING PROTEIN"/>
    <property type="match status" value="1"/>
</dbReference>
<proteinExistence type="predicted"/>
<dbReference type="Proteomes" id="UP001367676">
    <property type="component" value="Unassembled WGS sequence"/>
</dbReference>
<sequence>MFVVFLIFLFFFHTSVLAHYSATITNDGPVVLGANITFQAKVFKNDVPQEGTFKFKWRDNMKIQNKFEETRQGHSTWKINHSAKKYDHGNYEVQVGVYIDSDIFDWSLCYASASFTLEDHLVGELILQQDNQKVGTYINSKKDLQQVVQLHGPDFEYLSKSAYNYDIKWWIDSQPFNSSKDLHGLMWHHKYQDANVSHTIGVSIVAIRNESNSNSSEQPSTEVDFIDSTNSPVNTKFDNATDHSFKEKSSYSTFSNITNSDACKRTQVCGSFSRRITVKAPVENVNIIGNNWLKHGDMLNLRVTCNGSAPFQFCVRFYVGTYKVKGNETCKYPPAYYAHCDFSVPHYFRESKSYTVLLIVRNDVHTNITAVGVNIYEVTKHPQLSVVVVPLTASILAIILIIFGVAFYFQNRNSLAIEVADFDFTNNNELEYKTFKERLAEAIHNAFNKPEDFSEEDSYNEAPSTSNKKYGSMQ</sequence>
<keyword evidence="2" id="KW-1133">Transmembrane helix</keyword>
<feature type="signal peptide" evidence="3">
    <location>
        <begin position="1"/>
        <end position="18"/>
    </location>
</feature>
<dbReference type="GO" id="GO:0005886">
    <property type="term" value="C:plasma membrane"/>
    <property type="evidence" value="ECO:0007669"/>
    <property type="project" value="TreeGrafter"/>
</dbReference>
<feature type="transmembrane region" description="Helical" evidence="2">
    <location>
        <begin position="384"/>
        <end position="409"/>
    </location>
</feature>
<name>A0AAN9Y8G4_9HEMI</name>
<feature type="region of interest" description="Disordered" evidence="1">
    <location>
        <begin position="451"/>
        <end position="474"/>
    </location>
</feature>